<dbReference type="Proteomes" id="UP000053257">
    <property type="component" value="Unassembled WGS sequence"/>
</dbReference>
<organism evidence="1 2">
    <name type="scientific">Phlebiopsis gigantea (strain 11061_1 CR5-6)</name>
    <name type="common">White-rot fungus</name>
    <name type="synonym">Peniophora gigantea</name>
    <dbReference type="NCBI Taxonomy" id="745531"/>
    <lineage>
        <taxon>Eukaryota</taxon>
        <taxon>Fungi</taxon>
        <taxon>Dikarya</taxon>
        <taxon>Basidiomycota</taxon>
        <taxon>Agaricomycotina</taxon>
        <taxon>Agaricomycetes</taxon>
        <taxon>Polyporales</taxon>
        <taxon>Phanerochaetaceae</taxon>
        <taxon>Phlebiopsis</taxon>
    </lineage>
</organism>
<evidence type="ECO:0008006" key="3">
    <source>
        <dbReference type="Google" id="ProtNLM"/>
    </source>
</evidence>
<dbReference type="AlphaFoldDB" id="A0A0C3RSJ1"/>
<evidence type="ECO:0000313" key="2">
    <source>
        <dbReference type="Proteomes" id="UP000053257"/>
    </source>
</evidence>
<proteinExistence type="predicted"/>
<keyword evidence="2" id="KW-1185">Reference proteome</keyword>
<name>A0A0C3RSJ1_PHLG1</name>
<gene>
    <name evidence="1" type="ORF">PHLGIDRAFT_130202</name>
</gene>
<dbReference type="EMBL" id="KN840620">
    <property type="protein sequence ID" value="KIP03356.1"/>
    <property type="molecule type" value="Genomic_DNA"/>
</dbReference>
<dbReference type="OrthoDB" id="2786563at2759"/>
<sequence>MSEPKLPEELLREVLSYCFTIPHESFCGFPTRFHAPLADARRVAGPELSHNLLLVCKRWLRVGSPLLYESIALRTSTHAQTVAILIKQNPILGRAVRQLKLFGGYGKDLHTIVKAAPNLQTVYLNMSMRSSDTITGIKRALSIMNPTRLYIEERPRKRNKKTSELRELLNANIGKWPSLKYIHYNPHYHFTSEMISALKEASTLEEVWVDALSVLSIMDDDDRQLREFLTSTSMSKLHCLGTRFQDDVIHAMEDLQYPDKVQKMMVYEDYASDGADDVPPYDPLVWDDSDDEFDDMDFAFAPAHFLFMAAILAQLQHN</sequence>
<dbReference type="HOGENOM" id="CLU_078307_0_0_1"/>
<accession>A0A0C3RSJ1</accession>
<evidence type="ECO:0000313" key="1">
    <source>
        <dbReference type="EMBL" id="KIP03356.1"/>
    </source>
</evidence>
<protein>
    <recommendedName>
        <fullName evidence="3">F-box domain-containing protein</fullName>
    </recommendedName>
</protein>
<reference evidence="1 2" key="1">
    <citation type="journal article" date="2014" name="PLoS Genet.">
        <title>Analysis of the Phlebiopsis gigantea genome, transcriptome and secretome provides insight into its pioneer colonization strategies of wood.</title>
        <authorList>
            <person name="Hori C."/>
            <person name="Ishida T."/>
            <person name="Igarashi K."/>
            <person name="Samejima M."/>
            <person name="Suzuki H."/>
            <person name="Master E."/>
            <person name="Ferreira P."/>
            <person name="Ruiz-Duenas F.J."/>
            <person name="Held B."/>
            <person name="Canessa P."/>
            <person name="Larrondo L.F."/>
            <person name="Schmoll M."/>
            <person name="Druzhinina I.S."/>
            <person name="Kubicek C.P."/>
            <person name="Gaskell J.A."/>
            <person name="Kersten P."/>
            <person name="St John F."/>
            <person name="Glasner J."/>
            <person name="Sabat G."/>
            <person name="Splinter BonDurant S."/>
            <person name="Syed K."/>
            <person name="Yadav J."/>
            <person name="Mgbeahuruike A.C."/>
            <person name="Kovalchuk A."/>
            <person name="Asiegbu F.O."/>
            <person name="Lackner G."/>
            <person name="Hoffmeister D."/>
            <person name="Rencoret J."/>
            <person name="Gutierrez A."/>
            <person name="Sun H."/>
            <person name="Lindquist E."/>
            <person name="Barry K."/>
            <person name="Riley R."/>
            <person name="Grigoriev I.V."/>
            <person name="Henrissat B."/>
            <person name="Kues U."/>
            <person name="Berka R.M."/>
            <person name="Martinez A.T."/>
            <person name="Covert S.F."/>
            <person name="Blanchette R.A."/>
            <person name="Cullen D."/>
        </authorList>
    </citation>
    <scope>NUCLEOTIDE SEQUENCE [LARGE SCALE GENOMIC DNA]</scope>
    <source>
        <strain evidence="1 2">11061_1 CR5-6</strain>
    </source>
</reference>